<gene>
    <name evidence="1" type="ORF">DAPK24_019710</name>
</gene>
<dbReference type="Proteomes" id="UP001378960">
    <property type="component" value="Unassembled WGS sequence"/>
</dbReference>
<name>A0AAV5R2A5_PICKL</name>
<comment type="caution">
    <text evidence="1">The sequence shown here is derived from an EMBL/GenBank/DDBJ whole genome shotgun (WGS) entry which is preliminary data.</text>
</comment>
<accession>A0AAV5R2A5</accession>
<protein>
    <submittedName>
        <fullName evidence="1">Uncharacterized protein</fullName>
    </submittedName>
</protein>
<evidence type="ECO:0000313" key="2">
    <source>
        <dbReference type="Proteomes" id="UP001378960"/>
    </source>
</evidence>
<evidence type="ECO:0000313" key="1">
    <source>
        <dbReference type="EMBL" id="GMM45396.1"/>
    </source>
</evidence>
<proteinExistence type="predicted"/>
<dbReference type="EMBL" id="BTGB01000002">
    <property type="protein sequence ID" value="GMM45396.1"/>
    <property type="molecule type" value="Genomic_DNA"/>
</dbReference>
<sequence>MNDKPFLMNLTREVVIDYWKNITGREKESFSLMFRAADVKRVGVLFAPSMSRETGIQKN</sequence>
<dbReference type="AlphaFoldDB" id="A0AAV5R2A5"/>
<keyword evidence="2" id="KW-1185">Reference proteome</keyword>
<organism evidence="1 2">
    <name type="scientific">Pichia kluyveri</name>
    <name type="common">Yeast</name>
    <dbReference type="NCBI Taxonomy" id="36015"/>
    <lineage>
        <taxon>Eukaryota</taxon>
        <taxon>Fungi</taxon>
        <taxon>Dikarya</taxon>
        <taxon>Ascomycota</taxon>
        <taxon>Saccharomycotina</taxon>
        <taxon>Pichiomycetes</taxon>
        <taxon>Pichiales</taxon>
        <taxon>Pichiaceae</taxon>
        <taxon>Pichia</taxon>
    </lineage>
</organism>
<reference evidence="1 2" key="1">
    <citation type="journal article" date="2023" name="Elife">
        <title>Identification of key yeast species and microbe-microbe interactions impacting larval growth of Drosophila in the wild.</title>
        <authorList>
            <person name="Mure A."/>
            <person name="Sugiura Y."/>
            <person name="Maeda R."/>
            <person name="Honda K."/>
            <person name="Sakurai N."/>
            <person name="Takahashi Y."/>
            <person name="Watada M."/>
            <person name="Katoh T."/>
            <person name="Gotoh A."/>
            <person name="Gotoh Y."/>
            <person name="Taniguchi I."/>
            <person name="Nakamura K."/>
            <person name="Hayashi T."/>
            <person name="Katayama T."/>
            <person name="Uemura T."/>
            <person name="Hattori Y."/>
        </authorList>
    </citation>
    <scope>NUCLEOTIDE SEQUENCE [LARGE SCALE GENOMIC DNA]</scope>
    <source>
        <strain evidence="1 2">PK-24</strain>
    </source>
</reference>